<keyword evidence="2" id="KW-0560">Oxidoreductase</keyword>
<dbReference type="PANTHER" id="PTHR24320">
    <property type="entry name" value="RETINOL DEHYDROGENASE"/>
    <property type="match status" value="1"/>
</dbReference>
<dbReference type="PANTHER" id="PTHR24320:SF272">
    <property type="entry name" value="NAD(P)-BINDING ROSSMANN-FOLD SUPERFAMILY PROTEIN"/>
    <property type="match status" value="1"/>
</dbReference>
<protein>
    <submittedName>
        <fullName evidence="3">NAD(P)-dependent dehydrogenase, short-chain alcohol dehydrogenase family</fullName>
    </submittedName>
</protein>
<reference evidence="4" key="1">
    <citation type="submission" date="2017-02" db="EMBL/GenBank/DDBJ databases">
        <authorList>
            <person name="Varghese N."/>
            <person name="Submissions S."/>
        </authorList>
    </citation>
    <scope>NUCLEOTIDE SEQUENCE [LARGE SCALE GENOMIC DNA]</scope>
    <source>
        <strain evidence="4">UM2</strain>
    </source>
</reference>
<evidence type="ECO:0000256" key="1">
    <source>
        <dbReference type="ARBA" id="ARBA00006484"/>
    </source>
</evidence>
<gene>
    <name evidence="3" type="ORF">SAMN06295920_107120</name>
</gene>
<dbReference type="Pfam" id="PF00106">
    <property type="entry name" value="adh_short"/>
    <property type="match status" value="1"/>
</dbReference>
<accession>A0A1T5EP73</accession>
<dbReference type="STRING" id="439228.SAMN06295920_107120"/>
<name>A0A1T5EP73_9SPHN</name>
<dbReference type="InterPro" id="IPR036291">
    <property type="entry name" value="NAD(P)-bd_dom_sf"/>
</dbReference>
<sequence>MAEALDIARQADLGGKVALVTGGSSGLGAETVRALALAGADVVFTARNLDAGAAVLRAVEETGRGRARLLPLDLSDFADVERFADALDAPAIDLLIANAGVSETPAERQADGLDTRFATNHLGHFLLVHRLLGRLSVRGARVVMLSSAGHKGRPVRLDDLGWRRREIQHRVAYGESKSANILFAVEATRRWHDRGIFANAVLPGSIMTGLQRHHSPERLAEMNAIGGVGTVDSVFGTVGQGAATSVWAAVSPELDRVGGLVLEDCGLCRVAGPGMHAWRGYELHATDSETARALWTASAAMLGELGHAIEA</sequence>
<dbReference type="Gene3D" id="3.40.50.720">
    <property type="entry name" value="NAD(P)-binding Rossmann-like Domain"/>
    <property type="match status" value="1"/>
</dbReference>
<dbReference type="PRINTS" id="PR00081">
    <property type="entry name" value="GDHRDH"/>
</dbReference>
<dbReference type="RefSeq" id="WP_079649218.1">
    <property type="nucleotide sequence ID" value="NZ_FUYM01000007.1"/>
</dbReference>
<dbReference type="EMBL" id="FUYM01000007">
    <property type="protein sequence ID" value="SKB85771.1"/>
    <property type="molecule type" value="Genomic_DNA"/>
</dbReference>
<proteinExistence type="inferred from homology"/>
<evidence type="ECO:0000256" key="2">
    <source>
        <dbReference type="ARBA" id="ARBA00023002"/>
    </source>
</evidence>
<dbReference type="AlphaFoldDB" id="A0A1T5EP73"/>
<organism evidence="3 4">
    <name type="scientific">Rhizorhabdus histidinilytica</name>
    <dbReference type="NCBI Taxonomy" id="439228"/>
    <lineage>
        <taxon>Bacteria</taxon>
        <taxon>Pseudomonadati</taxon>
        <taxon>Pseudomonadota</taxon>
        <taxon>Alphaproteobacteria</taxon>
        <taxon>Sphingomonadales</taxon>
        <taxon>Sphingomonadaceae</taxon>
        <taxon>Rhizorhabdus</taxon>
    </lineage>
</organism>
<dbReference type="SUPFAM" id="SSF51735">
    <property type="entry name" value="NAD(P)-binding Rossmann-fold domains"/>
    <property type="match status" value="1"/>
</dbReference>
<keyword evidence="4" id="KW-1185">Reference proteome</keyword>
<dbReference type="InterPro" id="IPR002347">
    <property type="entry name" value="SDR_fam"/>
</dbReference>
<evidence type="ECO:0000313" key="3">
    <source>
        <dbReference type="EMBL" id="SKB85771.1"/>
    </source>
</evidence>
<evidence type="ECO:0000313" key="4">
    <source>
        <dbReference type="Proteomes" id="UP000189818"/>
    </source>
</evidence>
<comment type="similarity">
    <text evidence="1">Belongs to the short-chain dehydrogenases/reductases (SDR) family.</text>
</comment>
<dbReference type="OrthoDB" id="109589at2"/>
<dbReference type="Proteomes" id="UP000189818">
    <property type="component" value="Unassembled WGS sequence"/>
</dbReference>
<dbReference type="GO" id="GO:0016491">
    <property type="term" value="F:oxidoreductase activity"/>
    <property type="evidence" value="ECO:0007669"/>
    <property type="project" value="UniProtKB-KW"/>
</dbReference>